<reference evidence="12 13" key="1">
    <citation type="submission" date="2024-11" db="EMBL/GenBank/DDBJ databases">
        <title>Chromosome-level genome assembly of Eucalyptus globulus Labill. provides insights into its genome evolution.</title>
        <authorList>
            <person name="Li X."/>
        </authorList>
    </citation>
    <scope>NUCLEOTIDE SEQUENCE [LARGE SCALE GENOMIC DNA]</scope>
    <source>
        <strain evidence="12">CL2024</strain>
        <tissue evidence="12">Fresh tender leaves</tissue>
    </source>
</reference>
<dbReference type="Proteomes" id="UP001634007">
    <property type="component" value="Unassembled WGS sequence"/>
</dbReference>
<protein>
    <recommendedName>
        <fullName evidence="2">RING-type E3 ubiquitin transferase</fullName>
        <ecNumber evidence="2">2.3.2.27</ecNumber>
    </recommendedName>
</protein>
<dbReference type="InterPro" id="IPR013083">
    <property type="entry name" value="Znf_RING/FYVE/PHD"/>
</dbReference>
<evidence type="ECO:0000259" key="11">
    <source>
        <dbReference type="PROSITE" id="PS50089"/>
    </source>
</evidence>
<keyword evidence="3" id="KW-0808">Transferase</keyword>
<feature type="compositionally biased region" description="Low complexity" evidence="9">
    <location>
        <begin position="371"/>
        <end position="380"/>
    </location>
</feature>
<dbReference type="PANTHER" id="PTHR22937:SF174">
    <property type="entry name" value="RING-TYPE E3 UBIQUITIN TRANSFERASE"/>
    <property type="match status" value="1"/>
</dbReference>
<proteinExistence type="predicted"/>
<evidence type="ECO:0000313" key="13">
    <source>
        <dbReference type="Proteomes" id="UP001634007"/>
    </source>
</evidence>
<dbReference type="SUPFAM" id="SSF57850">
    <property type="entry name" value="RING/U-box"/>
    <property type="match status" value="1"/>
</dbReference>
<evidence type="ECO:0000256" key="5">
    <source>
        <dbReference type="ARBA" id="ARBA00022771"/>
    </source>
</evidence>
<evidence type="ECO:0000256" key="8">
    <source>
        <dbReference type="PROSITE-ProRule" id="PRU00175"/>
    </source>
</evidence>
<keyword evidence="6" id="KW-0833">Ubl conjugation pathway</keyword>
<dbReference type="PROSITE" id="PS50089">
    <property type="entry name" value="ZF_RING_2"/>
    <property type="match status" value="1"/>
</dbReference>
<evidence type="ECO:0000256" key="4">
    <source>
        <dbReference type="ARBA" id="ARBA00022723"/>
    </source>
</evidence>
<dbReference type="InterPro" id="IPR045191">
    <property type="entry name" value="MBR1/2-like"/>
</dbReference>
<keyword evidence="10" id="KW-0812">Transmembrane</keyword>
<evidence type="ECO:0000256" key="2">
    <source>
        <dbReference type="ARBA" id="ARBA00012483"/>
    </source>
</evidence>
<dbReference type="FunFam" id="3.30.40.10:FF:000538">
    <property type="entry name" value="E3 ubiquitin-protein ligase MBR2 isoform A"/>
    <property type="match status" value="1"/>
</dbReference>
<sequence>MLMSNVSIIFHPTQGVLFFGIQLIFGFLCAVMGHRHLFGASQTFEGNHAQSWNNMNMEQPNMQLARGSSVENGTFFYSVENAAVNGVHYASHWTAPRSSEYGPLGHNDVLPHCQPNVAGLSQESFPHAPNIGTIRTSTDNYACHGSSSSSSSSHYNGHAPYGVDAGFIDLTADGGRRHLKRKSPVIPSLCERGSSSRYYCPGSGSSSAPPVSSELRLEEPDIDSLHAPWDHLPANGDYSYNGPNSLPIRGEGPLRNVRSRYGVEIDTNVSRTHMPTNPHNFIYTSNPVEHSRVVDLQGQSNGLTCDWNHTTVAPAHGRMLISGGYRDGPNQSFGGSSTVGSPLETGGSDFISRRNPIIRQGNLGSSSQPLRSVRSISSQRSSRDPRPSSSSLRSLQVGPSEERLPSVADGYSRHSRPLSAIGWRNNDGARRSRVSTERFRSFPDEGSGRDQLEYEGFMIADRSGFYASRGAFDEHRDLRLDIDNMSYEELLALGERIGNVSTGLSEDSVAKCLTETVQYSSEKFQDQSRCVICLEEYQNMDYVGALKTCGHDYHAGCIRKWLSVKNLCPICKAPAMDEGTKQT</sequence>
<dbReference type="GO" id="GO:0061630">
    <property type="term" value="F:ubiquitin protein ligase activity"/>
    <property type="evidence" value="ECO:0007669"/>
    <property type="project" value="UniProtKB-EC"/>
</dbReference>
<comment type="caution">
    <text evidence="12">The sequence shown here is derived from an EMBL/GenBank/DDBJ whole genome shotgun (WGS) entry which is preliminary data.</text>
</comment>
<dbReference type="EC" id="2.3.2.27" evidence="2"/>
<dbReference type="InterPro" id="IPR001841">
    <property type="entry name" value="Znf_RING"/>
</dbReference>
<accession>A0ABD3ISN8</accession>
<evidence type="ECO:0000256" key="3">
    <source>
        <dbReference type="ARBA" id="ARBA00022679"/>
    </source>
</evidence>
<keyword evidence="5 8" id="KW-0863">Zinc-finger</keyword>
<gene>
    <name evidence="12" type="ORF">ACJRO7_008791</name>
</gene>
<feature type="domain" description="RING-type" evidence="11">
    <location>
        <begin position="530"/>
        <end position="572"/>
    </location>
</feature>
<evidence type="ECO:0000313" key="12">
    <source>
        <dbReference type="EMBL" id="KAL3717269.1"/>
    </source>
</evidence>
<dbReference type="EMBL" id="JBJKBG010000011">
    <property type="protein sequence ID" value="KAL3717269.1"/>
    <property type="molecule type" value="Genomic_DNA"/>
</dbReference>
<evidence type="ECO:0000256" key="7">
    <source>
        <dbReference type="ARBA" id="ARBA00022833"/>
    </source>
</evidence>
<keyword evidence="10" id="KW-0472">Membrane</keyword>
<evidence type="ECO:0000256" key="10">
    <source>
        <dbReference type="SAM" id="Phobius"/>
    </source>
</evidence>
<evidence type="ECO:0000256" key="9">
    <source>
        <dbReference type="SAM" id="MobiDB-lite"/>
    </source>
</evidence>
<dbReference type="PANTHER" id="PTHR22937">
    <property type="entry name" value="E3 UBIQUITIN-PROTEIN LIGASE RNF165"/>
    <property type="match status" value="1"/>
</dbReference>
<dbReference type="AlphaFoldDB" id="A0ABD3ISN8"/>
<organism evidence="12 13">
    <name type="scientific">Eucalyptus globulus</name>
    <name type="common">Tasmanian blue gum</name>
    <dbReference type="NCBI Taxonomy" id="34317"/>
    <lineage>
        <taxon>Eukaryota</taxon>
        <taxon>Viridiplantae</taxon>
        <taxon>Streptophyta</taxon>
        <taxon>Embryophyta</taxon>
        <taxon>Tracheophyta</taxon>
        <taxon>Spermatophyta</taxon>
        <taxon>Magnoliopsida</taxon>
        <taxon>eudicotyledons</taxon>
        <taxon>Gunneridae</taxon>
        <taxon>Pentapetalae</taxon>
        <taxon>rosids</taxon>
        <taxon>malvids</taxon>
        <taxon>Myrtales</taxon>
        <taxon>Myrtaceae</taxon>
        <taxon>Myrtoideae</taxon>
        <taxon>Eucalypteae</taxon>
        <taxon>Eucalyptus</taxon>
    </lineage>
</organism>
<dbReference type="GO" id="GO:0008270">
    <property type="term" value="F:zinc ion binding"/>
    <property type="evidence" value="ECO:0007669"/>
    <property type="project" value="UniProtKB-KW"/>
</dbReference>
<feature type="compositionally biased region" description="Polar residues" evidence="9">
    <location>
        <begin position="329"/>
        <end position="340"/>
    </location>
</feature>
<feature type="region of interest" description="Disordered" evidence="9">
    <location>
        <begin position="322"/>
        <end position="413"/>
    </location>
</feature>
<comment type="catalytic activity">
    <reaction evidence="1">
        <text>S-ubiquitinyl-[E2 ubiquitin-conjugating enzyme]-L-cysteine + [acceptor protein]-L-lysine = [E2 ubiquitin-conjugating enzyme]-L-cysteine + N(6)-ubiquitinyl-[acceptor protein]-L-lysine.</text>
        <dbReference type="EC" id="2.3.2.27"/>
    </reaction>
</comment>
<evidence type="ECO:0000256" key="6">
    <source>
        <dbReference type="ARBA" id="ARBA00022786"/>
    </source>
</evidence>
<keyword evidence="13" id="KW-1185">Reference proteome</keyword>
<dbReference type="SMART" id="SM00184">
    <property type="entry name" value="RING"/>
    <property type="match status" value="1"/>
</dbReference>
<dbReference type="Gene3D" id="3.30.40.10">
    <property type="entry name" value="Zinc/RING finger domain, C3HC4 (zinc finger)"/>
    <property type="match status" value="1"/>
</dbReference>
<name>A0ABD3ISN8_EUCGL</name>
<evidence type="ECO:0000256" key="1">
    <source>
        <dbReference type="ARBA" id="ARBA00000900"/>
    </source>
</evidence>
<feature type="transmembrane region" description="Helical" evidence="10">
    <location>
        <begin position="15"/>
        <end position="33"/>
    </location>
</feature>
<keyword evidence="7" id="KW-0862">Zinc</keyword>
<keyword evidence="10" id="KW-1133">Transmembrane helix</keyword>
<dbReference type="CDD" id="cd16469">
    <property type="entry name" value="RING-H2_RNF24-like"/>
    <property type="match status" value="1"/>
</dbReference>
<feature type="compositionally biased region" description="Low complexity" evidence="9">
    <location>
        <begin position="387"/>
        <end position="397"/>
    </location>
</feature>
<keyword evidence="4" id="KW-0479">Metal-binding</keyword>
<dbReference type="Pfam" id="PF13639">
    <property type="entry name" value="zf-RING_2"/>
    <property type="match status" value="1"/>
</dbReference>